<feature type="coiled-coil region" evidence="3">
    <location>
        <begin position="215"/>
        <end position="242"/>
    </location>
</feature>
<keyword evidence="2 3" id="KW-0175">Coiled coil</keyword>
<evidence type="ECO:0000256" key="3">
    <source>
        <dbReference type="SAM" id="Coils"/>
    </source>
</evidence>
<name>A0A8H4QJZ8_9AGAR</name>
<comment type="similarity">
    <text evidence="1">Belongs to the SIKE family.</text>
</comment>
<gene>
    <name evidence="5" type="ORF">D9613_004097</name>
</gene>
<dbReference type="InterPro" id="IPR008555">
    <property type="entry name" value="SIKE"/>
</dbReference>
<organism evidence="5 6">
    <name type="scientific">Agrocybe pediades</name>
    <dbReference type="NCBI Taxonomy" id="84607"/>
    <lineage>
        <taxon>Eukaryota</taxon>
        <taxon>Fungi</taxon>
        <taxon>Dikarya</taxon>
        <taxon>Basidiomycota</taxon>
        <taxon>Agaricomycotina</taxon>
        <taxon>Agaricomycetes</taxon>
        <taxon>Agaricomycetidae</taxon>
        <taxon>Agaricales</taxon>
        <taxon>Agaricineae</taxon>
        <taxon>Strophariaceae</taxon>
        <taxon>Agrocybe</taxon>
    </lineage>
</organism>
<dbReference type="Proteomes" id="UP000521872">
    <property type="component" value="Unassembled WGS sequence"/>
</dbReference>
<evidence type="ECO:0000313" key="5">
    <source>
        <dbReference type="EMBL" id="KAF4612211.1"/>
    </source>
</evidence>
<dbReference type="PANTHER" id="PTHR39472">
    <property type="entry name" value="EXPRESSED PROTEIN"/>
    <property type="match status" value="1"/>
</dbReference>
<protein>
    <submittedName>
        <fullName evidence="5">Uncharacterized protein</fullName>
    </submittedName>
</protein>
<keyword evidence="6" id="KW-1185">Reference proteome</keyword>
<dbReference type="EMBL" id="JAACJL010000057">
    <property type="protein sequence ID" value="KAF4612211.1"/>
    <property type="molecule type" value="Genomic_DNA"/>
</dbReference>
<sequence length="371" mass="41443">MDNELILVWQVVNELSEQLSHNQKLANALQLQAGVLKEQAVEATAGTPLRRVNVDISKELFDSELERLNAQVIIENQTLLHENKQLGLLLKEYENTLETIMTKFRNHALAAQQHELTLTRHYETLLASRDLKNMSSDFLLNPNMLQSLHRLSRYLRGLLKSMAGESYDPYQNGDADYDGMGIDATDLQELTSLLEALDERGAGGYAGLVGRQDWALERECEISRLEKENEELRRLLEIDEVTMAERGVTIDLERLKTTRNSTLLSSSRRTSPPNESYAARPSYWENNGPQNGPLQRAMELQPGMRAGPQARRPGIFGAGQQRGGFVGGVGRGMNVAPVWSNQPTTPIPGPPPNERAWPPLQPGSSGLDLNR</sequence>
<evidence type="ECO:0000313" key="6">
    <source>
        <dbReference type="Proteomes" id="UP000521872"/>
    </source>
</evidence>
<reference evidence="5 6" key="1">
    <citation type="submission" date="2019-12" db="EMBL/GenBank/DDBJ databases">
        <authorList>
            <person name="Floudas D."/>
            <person name="Bentzer J."/>
            <person name="Ahren D."/>
            <person name="Johansson T."/>
            <person name="Persson P."/>
            <person name="Tunlid A."/>
        </authorList>
    </citation>
    <scope>NUCLEOTIDE SEQUENCE [LARGE SCALE GENOMIC DNA]</scope>
    <source>
        <strain evidence="5 6">CBS 102.39</strain>
    </source>
</reference>
<feature type="region of interest" description="Disordered" evidence="4">
    <location>
        <begin position="329"/>
        <end position="371"/>
    </location>
</feature>
<evidence type="ECO:0000256" key="2">
    <source>
        <dbReference type="ARBA" id="ARBA00023054"/>
    </source>
</evidence>
<feature type="compositionally biased region" description="Polar residues" evidence="4">
    <location>
        <begin position="284"/>
        <end position="293"/>
    </location>
</feature>
<dbReference type="AlphaFoldDB" id="A0A8H4QJZ8"/>
<accession>A0A8H4QJZ8</accession>
<comment type="caution">
    <text evidence="5">The sequence shown here is derived from an EMBL/GenBank/DDBJ whole genome shotgun (WGS) entry which is preliminary data.</text>
</comment>
<feature type="compositionally biased region" description="Low complexity" evidence="4">
    <location>
        <begin position="261"/>
        <end position="271"/>
    </location>
</feature>
<dbReference type="PANTHER" id="PTHR39472:SF1">
    <property type="entry name" value="EXPRESSED PROTEIN"/>
    <property type="match status" value="1"/>
</dbReference>
<feature type="region of interest" description="Disordered" evidence="4">
    <location>
        <begin position="261"/>
        <end position="295"/>
    </location>
</feature>
<proteinExistence type="inferred from homology"/>
<evidence type="ECO:0000256" key="4">
    <source>
        <dbReference type="SAM" id="MobiDB-lite"/>
    </source>
</evidence>
<evidence type="ECO:0000256" key="1">
    <source>
        <dbReference type="ARBA" id="ARBA00005537"/>
    </source>
</evidence>
<dbReference type="Pfam" id="PF05769">
    <property type="entry name" value="SIKE"/>
    <property type="match status" value="1"/>
</dbReference>